<evidence type="ECO:0000313" key="1">
    <source>
        <dbReference type="EMBL" id="MFC4200650.1"/>
    </source>
</evidence>
<accession>A0ABV8NXS5</accession>
<proteinExistence type="predicted"/>
<dbReference type="InterPro" id="IPR025518">
    <property type="entry name" value="DUF4406"/>
</dbReference>
<dbReference type="RefSeq" id="WP_217964112.1">
    <property type="nucleotide sequence ID" value="NZ_JAHTBN010000003.1"/>
</dbReference>
<dbReference type="Pfam" id="PF14359">
    <property type="entry name" value="DUF4406"/>
    <property type="match status" value="1"/>
</dbReference>
<dbReference type="Proteomes" id="UP001595848">
    <property type="component" value="Unassembled WGS sequence"/>
</dbReference>
<organism evidence="1 2">
    <name type="scientific">Candidimonas humi</name>
    <dbReference type="NCBI Taxonomy" id="683355"/>
    <lineage>
        <taxon>Bacteria</taxon>
        <taxon>Pseudomonadati</taxon>
        <taxon>Pseudomonadota</taxon>
        <taxon>Betaproteobacteria</taxon>
        <taxon>Burkholderiales</taxon>
        <taxon>Alcaligenaceae</taxon>
        <taxon>Candidimonas</taxon>
    </lineage>
</organism>
<reference evidence="2" key="1">
    <citation type="journal article" date="2019" name="Int. J. Syst. Evol. Microbiol.">
        <title>The Global Catalogue of Microorganisms (GCM) 10K type strain sequencing project: providing services to taxonomists for standard genome sequencing and annotation.</title>
        <authorList>
            <consortium name="The Broad Institute Genomics Platform"/>
            <consortium name="The Broad Institute Genome Sequencing Center for Infectious Disease"/>
            <person name="Wu L."/>
            <person name="Ma J."/>
        </authorList>
    </citation>
    <scope>NUCLEOTIDE SEQUENCE [LARGE SCALE GENOMIC DNA]</scope>
    <source>
        <strain evidence="2">LMG 24813</strain>
    </source>
</reference>
<name>A0ABV8NXS5_9BURK</name>
<protein>
    <submittedName>
        <fullName evidence="1">DUF4406 domain-containing protein</fullName>
    </submittedName>
</protein>
<evidence type="ECO:0000313" key="2">
    <source>
        <dbReference type="Proteomes" id="UP001595848"/>
    </source>
</evidence>
<keyword evidence="2" id="KW-1185">Reference proteome</keyword>
<sequence>MIVACLSASIPRIYIAGPMTGLPGLNFEAFRHAAHQLRAAGHVVVNPTEINLDPTAAWSTCMRADIAHLVTCNAMALLPGWECSRGATLEHRIARALQMDIRELGAWLPIAAEEIPC</sequence>
<dbReference type="EMBL" id="JBHSBV010000002">
    <property type="protein sequence ID" value="MFC4200650.1"/>
    <property type="molecule type" value="Genomic_DNA"/>
</dbReference>
<comment type="caution">
    <text evidence="1">The sequence shown here is derived from an EMBL/GenBank/DDBJ whole genome shotgun (WGS) entry which is preliminary data.</text>
</comment>
<gene>
    <name evidence="1" type="ORF">ACFOY1_06775</name>
</gene>